<sequence>MDQISAPSKKSKIQLISIDADQKLWHFQECKITINKIAKFLLIEPQIENIKVFVASFDKYFYRFKNILCILDTEENIYNFMLILRNTESCEKVFDEIQKSKEIKDTNLSNEKLFQQLIFPVFKEIQSNQVLETEIKLTFRKLFKSFNNEGKQKCCEYLKGIQMDENSIVEIFGKNVAQAPELKAESSPKRKEKQHKIVNDEIIVKAPNFKVINFTENGNERKRLFIFDEIDKTKCYEYSMQKGSNNYKCLGCGRKKKSVSTEIIKKSGKEYVKFNKSMHICELRNFNLNKYFPEITEAPNFKVVNFKENGAVKKRLLIFDEKNKNKCYEYYWMEGNQYFKCLGCHTKNVNTTTGIYKENGKEFVKLKKLSHVCEIRDYNPSKYSIVESPDTNMEKTKR</sequence>
<name>A0A914PEW4_9BILA</name>
<evidence type="ECO:0000313" key="1">
    <source>
        <dbReference type="Proteomes" id="UP000887578"/>
    </source>
</evidence>
<dbReference type="AlphaFoldDB" id="A0A914PEW4"/>
<reference evidence="2" key="1">
    <citation type="submission" date="2022-11" db="UniProtKB">
        <authorList>
            <consortium name="WormBaseParasite"/>
        </authorList>
    </citation>
    <scope>IDENTIFICATION</scope>
</reference>
<accession>A0A914PEW4</accession>
<evidence type="ECO:0000313" key="2">
    <source>
        <dbReference type="WBParaSite" id="PDA_v2.g13297.t1"/>
    </source>
</evidence>
<organism evidence="1 2">
    <name type="scientific">Panagrolaimus davidi</name>
    <dbReference type="NCBI Taxonomy" id="227884"/>
    <lineage>
        <taxon>Eukaryota</taxon>
        <taxon>Metazoa</taxon>
        <taxon>Ecdysozoa</taxon>
        <taxon>Nematoda</taxon>
        <taxon>Chromadorea</taxon>
        <taxon>Rhabditida</taxon>
        <taxon>Tylenchina</taxon>
        <taxon>Panagrolaimomorpha</taxon>
        <taxon>Panagrolaimoidea</taxon>
        <taxon>Panagrolaimidae</taxon>
        <taxon>Panagrolaimus</taxon>
    </lineage>
</organism>
<keyword evidence="1" id="KW-1185">Reference proteome</keyword>
<proteinExistence type="predicted"/>
<protein>
    <submittedName>
        <fullName evidence="2">Uncharacterized protein</fullName>
    </submittedName>
</protein>
<dbReference type="Proteomes" id="UP000887578">
    <property type="component" value="Unplaced"/>
</dbReference>
<dbReference type="WBParaSite" id="PDA_v2.g13297.t1">
    <property type="protein sequence ID" value="PDA_v2.g13297.t1"/>
    <property type="gene ID" value="PDA_v2.g13297"/>
</dbReference>